<dbReference type="AlphaFoldDB" id="A0A8J3TUW1"/>
<dbReference type="SMART" id="SM00448">
    <property type="entry name" value="REC"/>
    <property type="match status" value="1"/>
</dbReference>
<organism evidence="3 4">
    <name type="scientific">Planotetraspora mira</name>
    <dbReference type="NCBI Taxonomy" id="58121"/>
    <lineage>
        <taxon>Bacteria</taxon>
        <taxon>Bacillati</taxon>
        <taxon>Actinomycetota</taxon>
        <taxon>Actinomycetes</taxon>
        <taxon>Streptosporangiales</taxon>
        <taxon>Streptosporangiaceae</taxon>
        <taxon>Planotetraspora</taxon>
    </lineage>
</organism>
<proteinExistence type="predicted"/>
<evidence type="ECO:0000313" key="4">
    <source>
        <dbReference type="Proteomes" id="UP000650628"/>
    </source>
</evidence>
<dbReference type="SUPFAM" id="SSF52172">
    <property type="entry name" value="CheY-like"/>
    <property type="match status" value="1"/>
</dbReference>
<comment type="caution">
    <text evidence="3">The sequence shown here is derived from an EMBL/GenBank/DDBJ whole genome shotgun (WGS) entry which is preliminary data.</text>
</comment>
<dbReference type="InterPro" id="IPR011006">
    <property type="entry name" value="CheY-like_superfamily"/>
</dbReference>
<dbReference type="RefSeq" id="WP_203957231.1">
    <property type="nucleotide sequence ID" value="NZ_BOOO01000040.1"/>
</dbReference>
<protein>
    <submittedName>
        <fullName evidence="3">Two-component system response regulator</fullName>
    </submittedName>
</protein>
<feature type="modified residue" description="4-aspartylphosphate" evidence="1">
    <location>
        <position position="63"/>
    </location>
</feature>
<dbReference type="InterPro" id="IPR052893">
    <property type="entry name" value="TCS_response_regulator"/>
</dbReference>
<dbReference type="PANTHER" id="PTHR44520:SF2">
    <property type="entry name" value="RESPONSE REGULATOR RCP1"/>
    <property type="match status" value="1"/>
</dbReference>
<evidence type="ECO:0000259" key="2">
    <source>
        <dbReference type="PROSITE" id="PS50110"/>
    </source>
</evidence>
<reference evidence="3 4" key="1">
    <citation type="submission" date="2021-01" db="EMBL/GenBank/DDBJ databases">
        <title>Whole genome shotgun sequence of Planotetraspora mira NBRC 15435.</title>
        <authorList>
            <person name="Komaki H."/>
            <person name="Tamura T."/>
        </authorList>
    </citation>
    <scope>NUCLEOTIDE SEQUENCE [LARGE SCALE GENOMIC DNA]</scope>
    <source>
        <strain evidence="3 4">NBRC 15435</strain>
    </source>
</reference>
<keyword evidence="1" id="KW-0597">Phosphoprotein</keyword>
<dbReference type="CDD" id="cd17557">
    <property type="entry name" value="REC_Rcp-like"/>
    <property type="match status" value="1"/>
</dbReference>
<dbReference type="Pfam" id="PF00072">
    <property type="entry name" value="Response_reg"/>
    <property type="match status" value="1"/>
</dbReference>
<dbReference type="Proteomes" id="UP000650628">
    <property type="component" value="Unassembled WGS sequence"/>
</dbReference>
<feature type="domain" description="Response regulatory" evidence="2">
    <location>
        <begin position="10"/>
        <end position="130"/>
    </location>
</feature>
<accession>A0A8J3TUW1</accession>
<dbReference type="PANTHER" id="PTHR44520">
    <property type="entry name" value="RESPONSE REGULATOR RCP1-RELATED"/>
    <property type="match status" value="1"/>
</dbReference>
<dbReference type="InterPro" id="IPR001789">
    <property type="entry name" value="Sig_transdc_resp-reg_receiver"/>
</dbReference>
<sequence length="143" mass="15909">MAAHDERPYDVLVVEDDLGDQLLIEEALTAEGQPRKIVQAPDGLAALDHLRTAERHPDLIMLDLNMPRMSGAEFLSILKTDDRLRTIPVVVLTTSASPDDISDAYRRHANAYVIKPADLDEFTQAVQRIDTFYSSIAARIPQA</sequence>
<keyword evidence="4" id="KW-1185">Reference proteome</keyword>
<dbReference type="GO" id="GO:0000160">
    <property type="term" value="P:phosphorelay signal transduction system"/>
    <property type="evidence" value="ECO:0007669"/>
    <property type="project" value="InterPro"/>
</dbReference>
<evidence type="ECO:0000313" key="3">
    <source>
        <dbReference type="EMBL" id="GII33385.1"/>
    </source>
</evidence>
<name>A0A8J3TUW1_9ACTN</name>
<dbReference type="Gene3D" id="3.40.50.2300">
    <property type="match status" value="1"/>
</dbReference>
<gene>
    <name evidence="3" type="ORF">Pmi06nite_68270</name>
</gene>
<dbReference type="EMBL" id="BOOO01000040">
    <property type="protein sequence ID" value="GII33385.1"/>
    <property type="molecule type" value="Genomic_DNA"/>
</dbReference>
<dbReference type="PROSITE" id="PS50110">
    <property type="entry name" value="RESPONSE_REGULATORY"/>
    <property type="match status" value="1"/>
</dbReference>
<evidence type="ECO:0000256" key="1">
    <source>
        <dbReference type="PROSITE-ProRule" id="PRU00169"/>
    </source>
</evidence>